<dbReference type="InterPro" id="IPR025113">
    <property type="entry name" value="TRL-like"/>
</dbReference>
<dbReference type="Proteomes" id="UP000231292">
    <property type="component" value="Unassembled WGS sequence"/>
</dbReference>
<dbReference type="AlphaFoldDB" id="A0A2G9YL43"/>
<reference evidence="1 2" key="1">
    <citation type="submission" date="2017-09" db="EMBL/GenBank/DDBJ databases">
        <title>Depth-based differentiation of microbial function through sediment-hosted aquifers and enrichment of novel symbionts in the deep terrestrial subsurface.</title>
        <authorList>
            <person name="Probst A.J."/>
            <person name="Ladd B."/>
            <person name="Jarett J.K."/>
            <person name="Geller-Mcgrath D.E."/>
            <person name="Sieber C.M."/>
            <person name="Emerson J.B."/>
            <person name="Anantharaman K."/>
            <person name="Thomas B.C."/>
            <person name="Malmstrom R."/>
            <person name="Stieglmeier M."/>
            <person name="Klingl A."/>
            <person name="Woyke T."/>
            <person name="Ryan C.M."/>
            <person name="Banfield J.F."/>
        </authorList>
    </citation>
    <scope>NUCLEOTIDE SEQUENCE [LARGE SCALE GENOMIC DNA]</scope>
    <source>
        <strain evidence="1">CG23_combo_of_CG06-09_8_20_14_all_41_10</strain>
    </source>
</reference>
<protein>
    <submittedName>
        <fullName evidence="1">Uncharacterized protein</fullName>
    </submittedName>
</protein>
<name>A0A2G9YL43_9BACT</name>
<sequence>MLVATGDCSIKTAAANGNIRTVKYMDGLENKKRFTAAGIL</sequence>
<dbReference type="EMBL" id="PCRK01000096">
    <property type="protein sequence ID" value="PIP19231.1"/>
    <property type="molecule type" value="Genomic_DNA"/>
</dbReference>
<organism evidence="1 2">
    <name type="scientific">Candidatus Sherwoodlollariibacterium unditelluris</name>
    <dbReference type="NCBI Taxonomy" id="1974757"/>
    <lineage>
        <taxon>Bacteria</taxon>
        <taxon>Pseudomonadati</taxon>
        <taxon>Candidatus Omnitrophota</taxon>
        <taxon>Candidatus Sherwoodlollariibacterium</taxon>
    </lineage>
</organism>
<dbReference type="Pfam" id="PF13146">
    <property type="entry name" value="TRL"/>
    <property type="match status" value="1"/>
</dbReference>
<evidence type="ECO:0000313" key="2">
    <source>
        <dbReference type="Proteomes" id="UP000231292"/>
    </source>
</evidence>
<comment type="caution">
    <text evidence="1">The sequence shown here is derived from an EMBL/GenBank/DDBJ whole genome shotgun (WGS) entry which is preliminary data.</text>
</comment>
<accession>A0A2G9YL43</accession>
<gene>
    <name evidence="1" type="ORF">COX41_03890</name>
</gene>
<proteinExistence type="predicted"/>
<evidence type="ECO:0000313" key="1">
    <source>
        <dbReference type="EMBL" id="PIP19231.1"/>
    </source>
</evidence>